<dbReference type="InterPro" id="IPR012893">
    <property type="entry name" value="HipA-like_C"/>
</dbReference>
<dbReference type="EMBL" id="RAWB01000058">
    <property type="protein sequence ID" value="RKH63845.1"/>
    <property type="molecule type" value="Genomic_DNA"/>
</dbReference>
<dbReference type="GO" id="GO:0004674">
    <property type="term" value="F:protein serine/threonine kinase activity"/>
    <property type="evidence" value="ECO:0007669"/>
    <property type="project" value="TreeGrafter"/>
</dbReference>
<gene>
    <name evidence="5" type="primary">yjjJ</name>
    <name evidence="5" type="ORF">D7V93_08225</name>
</gene>
<dbReference type="GO" id="GO:0005829">
    <property type="term" value="C:cytosol"/>
    <property type="evidence" value="ECO:0007669"/>
    <property type="project" value="TreeGrafter"/>
</dbReference>
<dbReference type="NCBIfam" id="NF007297">
    <property type="entry name" value="PRK09775.1"/>
    <property type="match status" value="1"/>
</dbReference>
<sequence>MALQPDYPQLLEVVRRLQPVSAEVLQQHFGVSQQTMSRWLKAAGAEICRMGRTRGAKYFRTRVVPTLGDQIPVHRVDEAGHLQKVGMLHFLSPQGAWLERTEGPGQYFENRPHFAEEMRPQGYMGKGFLQRHQDLALPSRPDNWSDDLVFLALSKRGEDCTGDLILGTESLARYLDSSVKTVERNSYPELVQNNLAESGGSSAGGEQPKFAVYSNGRHVLVKFADASTGSAAQRWCDLLVCEHLALEAVRAAGFDAAHSEWFNVGAQRFLEVTRFDRVGVRGRRGLLSLNALDNEYIGKGGTWTQVSLQLLAGKFINLEDDRRVRWLDTFGQLIGNTDRHNGNVSFFLDAPERFRLAPIYDMLPMMFAPAGGTHLVPRSFDPTPPTADNLDVWSDAARHALAYWDTLVSSSDLSEDFRQRCITCREQLADLVARVPLHGTV</sequence>
<dbReference type="PANTHER" id="PTHR37419:SF8">
    <property type="entry name" value="TOXIN YJJJ"/>
    <property type="match status" value="1"/>
</dbReference>
<dbReference type="Gene3D" id="1.10.1070.20">
    <property type="match status" value="1"/>
</dbReference>
<evidence type="ECO:0000256" key="1">
    <source>
        <dbReference type="ARBA" id="ARBA00010164"/>
    </source>
</evidence>
<dbReference type="Pfam" id="PF07804">
    <property type="entry name" value="HipA_C"/>
    <property type="match status" value="1"/>
</dbReference>
<dbReference type="RefSeq" id="WP_120642855.1">
    <property type="nucleotide sequence ID" value="NZ_RAWB01000058.1"/>
</dbReference>
<dbReference type="PANTHER" id="PTHR37419">
    <property type="entry name" value="SERINE/THREONINE-PROTEIN KINASE TOXIN HIPA"/>
    <property type="match status" value="1"/>
</dbReference>
<organism evidence="5 6">
    <name type="scientific">Corallococcus llansteffanensis</name>
    <dbReference type="NCBI Taxonomy" id="2316731"/>
    <lineage>
        <taxon>Bacteria</taxon>
        <taxon>Pseudomonadati</taxon>
        <taxon>Myxococcota</taxon>
        <taxon>Myxococcia</taxon>
        <taxon>Myxococcales</taxon>
        <taxon>Cystobacterineae</taxon>
        <taxon>Myxococcaceae</taxon>
        <taxon>Corallococcus</taxon>
    </lineage>
</organism>
<evidence type="ECO:0000256" key="2">
    <source>
        <dbReference type="ARBA" id="ARBA00022679"/>
    </source>
</evidence>
<dbReference type="AlphaFoldDB" id="A0A3A8QC61"/>
<feature type="domain" description="HipA-like C-terminal" evidence="4">
    <location>
        <begin position="201"/>
        <end position="368"/>
    </location>
</feature>
<dbReference type="Proteomes" id="UP000272888">
    <property type="component" value="Unassembled WGS sequence"/>
</dbReference>
<comment type="caution">
    <text evidence="5">The sequence shown here is derived from an EMBL/GenBank/DDBJ whole genome shotgun (WGS) entry which is preliminary data.</text>
</comment>
<dbReference type="InterPro" id="IPR052028">
    <property type="entry name" value="HipA_Ser/Thr_kinase"/>
</dbReference>
<keyword evidence="3" id="KW-0418">Kinase</keyword>
<name>A0A3A8QC61_9BACT</name>
<protein>
    <submittedName>
        <fullName evidence="5">Type II toxin-antitoxin system HipA family toxinoxin YjjJ</fullName>
    </submittedName>
</protein>
<evidence type="ECO:0000313" key="5">
    <source>
        <dbReference type="EMBL" id="RKH63845.1"/>
    </source>
</evidence>
<comment type="similarity">
    <text evidence="1">Belongs to the HipA Ser/Thr kinase family.</text>
</comment>
<proteinExistence type="inferred from homology"/>
<evidence type="ECO:0000313" key="6">
    <source>
        <dbReference type="Proteomes" id="UP000272888"/>
    </source>
</evidence>
<evidence type="ECO:0000259" key="4">
    <source>
        <dbReference type="Pfam" id="PF07804"/>
    </source>
</evidence>
<accession>A0A3A8QC61</accession>
<keyword evidence="2" id="KW-0808">Transferase</keyword>
<keyword evidence="6" id="KW-1185">Reference proteome</keyword>
<evidence type="ECO:0000256" key="3">
    <source>
        <dbReference type="ARBA" id="ARBA00022777"/>
    </source>
</evidence>
<reference evidence="6" key="1">
    <citation type="submission" date="2018-09" db="EMBL/GenBank/DDBJ databases">
        <authorList>
            <person name="Livingstone P.G."/>
            <person name="Whitworth D.E."/>
        </authorList>
    </citation>
    <scope>NUCLEOTIDE SEQUENCE [LARGE SCALE GENOMIC DNA]</scope>
    <source>
        <strain evidence="6">CA051B</strain>
    </source>
</reference>